<protein>
    <submittedName>
        <fullName evidence="4">T9SS type A sorting domain-containing protein</fullName>
    </submittedName>
</protein>
<dbReference type="Pfam" id="PF26628">
    <property type="entry name" value="DUF8202"/>
    <property type="match status" value="1"/>
</dbReference>
<dbReference type="RefSeq" id="WP_146291106.1">
    <property type="nucleotide sequence ID" value="NZ_SELH01000010.1"/>
</dbReference>
<comment type="caution">
    <text evidence="4">The sequence shown here is derived from an EMBL/GenBank/DDBJ whole genome shotgun (WGS) entry which is preliminary data.</text>
</comment>
<feature type="domain" description="Secretion system C-terminal sorting" evidence="2">
    <location>
        <begin position="974"/>
        <end position="1028"/>
    </location>
</feature>
<accession>A0A563DKJ6</accession>
<dbReference type="EMBL" id="SELH01000010">
    <property type="protein sequence ID" value="TWP30778.1"/>
    <property type="molecule type" value="Genomic_DNA"/>
</dbReference>
<dbReference type="InterPro" id="IPR058515">
    <property type="entry name" value="DUF8202"/>
</dbReference>
<proteinExistence type="predicted"/>
<dbReference type="OrthoDB" id="2582440at2"/>
<dbReference type="NCBIfam" id="TIGR04183">
    <property type="entry name" value="Por_Secre_tail"/>
    <property type="match status" value="1"/>
</dbReference>
<dbReference type="Proteomes" id="UP000319499">
    <property type="component" value="Unassembled WGS sequence"/>
</dbReference>
<keyword evidence="5" id="KW-1185">Reference proteome</keyword>
<sequence>MNKFYLFSIISFIFLNLNSQKLDSIAPGGVQGTVLWMKTVPWDQNADLHAGYQWKDFSGDFSKVKYYNEDSEYIVSRTWFARFFNFNPALRFINSQLSKEFEIVNSNLSTSTLIGAFAEYEFANEYSFQKPSFILAMNGVEGKGFIIDKDKIVNSTESKRGLLEYGDEYGYDLMFHPGKSPESNIVKYKERTLRSLTYYRTSRPITSVWGEKNNAIVSFGEKFYSFNKYNNSTFDLNTFNPNDIFTGYIPELFIYNRILTPLERVKAESYLAIKYGFMLENSFLGSDGHLLWDVISQKNYNHRVAGLFRDDQSGLNQRISSTSYEEAPYFSYLPEGDSYDNANTYNLSNRNKLLVIEKFPASHLNDKEYLIWGDNNKSLQASEQIEELLGFNTMSRKWKVSTNMGNLNADPMGMKWEASPNTEMVLDDYKISFIKKRNTYEQANISSENPLPSYEGHVTFTLNSPSSGTIVKFGTKNNFEQAGTHDYGIYINGNGDIYPIIEGSTRWANRWSLKAYPNSIIRIDKTKEYIIISLDGNPKQQSGQPLPQIFIAKNDIDKDFYVTLRLDANNIDASIKNFRVGGFMEMGNRIELAYRDTRASDFANYATNGQSYLIIDRSGTGNFKREDIELFPSDEYDLTRNKIIFNNIFFDTDKNQEDVFTFGYRPSNIIAKINKTNPSCNPNLEISSQDGKIEIQIEHGDPGFEYQLVNSENKQVVKEGVFYENKFAIDSLSQGNYILKLKELGGFNFISDSTEAEPKAYAHQIISRGANDGGLFEFTVRDLNPSFQVGMNPISGIMPTTYIQYGFEVKDGLVYLINNRVKSVTPMPGIKIKEGDKIQLYRQNTYSYPYTIYYRINGISFYSQPVSLSFCFFMIQLNDRIGGFYNVKNGKPGYVATPLNWNYSGIQPQPATKLLSETSIEHSISLMADCNKKEEESQVLPIALASNENLTTYYKDFRNQSEITAYIKLDQPSPITLSIFDFSANMIYSQDITESKKEHMVDINGLNKGVYILKVFSQQGEFSKKITIN</sequence>
<name>A0A563DKJ6_9FLAO</name>
<dbReference type="Pfam" id="PF18962">
    <property type="entry name" value="Por_Secre_tail"/>
    <property type="match status" value="1"/>
</dbReference>
<evidence type="ECO:0000256" key="1">
    <source>
        <dbReference type="ARBA" id="ARBA00022729"/>
    </source>
</evidence>
<gene>
    <name evidence="4" type="ORF">ETU09_00225</name>
</gene>
<evidence type="ECO:0000259" key="3">
    <source>
        <dbReference type="Pfam" id="PF26628"/>
    </source>
</evidence>
<evidence type="ECO:0000313" key="4">
    <source>
        <dbReference type="EMBL" id="TWP30778.1"/>
    </source>
</evidence>
<evidence type="ECO:0000313" key="5">
    <source>
        <dbReference type="Proteomes" id="UP000319499"/>
    </source>
</evidence>
<feature type="domain" description="DUF8202" evidence="3">
    <location>
        <begin position="263"/>
        <end position="446"/>
    </location>
</feature>
<keyword evidence="1" id="KW-0732">Signal</keyword>
<evidence type="ECO:0000259" key="2">
    <source>
        <dbReference type="Pfam" id="PF18962"/>
    </source>
</evidence>
<dbReference type="InterPro" id="IPR026444">
    <property type="entry name" value="Secre_tail"/>
</dbReference>
<organism evidence="4 5">
    <name type="scientific">Apibacter muscae</name>
    <dbReference type="NCBI Taxonomy" id="2509004"/>
    <lineage>
        <taxon>Bacteria</taxon>
        <taxon>Pseudomonadati</taxon>
        <taxon>Bacteroidota</taxon>
        <taxon>Flavobacteriia</taxon>
        <taxon>Flavobacteriales</taxon>
        <taxon>Weeksellaceae</taxon>
        <taxon>Apibacter</taxon>
    </lineage>
</organism>
<dbReference type="AlphaFoldDB" id="A0A563DKJ6"/>
<reference evidence="4 5" key="1">
    <citation type="submission" date="2019-02" db="EMBL/GenBank/DDBJ databases">
        <title>Apibacter muscae sp. nov.: a novel member of the house fly microbiota.</title>
        <authorList>
            <person name="Park R."/>
        </authorList>
    </citation>
    <scope>NUCLEOTIDE SEQUENCE [LARGE SCALE GENOMIC DNA]</scope>
    <source>
        <strain evidence="4 5">AL1</strain>
    </source>
</reference>